<comment type="caution">
    <text evidence="3">The sequence shown here is derived from an EMBL/GenBank/DDBJ whole genome shotgun (WGS) entry which is preliminary data.</text>
</comment>
<dbReference type="EMBL" id="VWSF01000014">
    <property type="protein sequence ID" value="KAA5543372.1"/>
    <property type="molecule type" value="Genomic_DNA"/>
</dbReference>
<name>A0A5M6DAP9_9BACT</name>
<keyword evidence="1" id="KW-0472">Membrane</keyword>
<evidence type="ECO:0000259" key="2">
    <source>
        <dbReference type="Pfam" id="PF12158"/>
    </source>
</evidence>
<organism evidence="3 4">
    <name type="scientific">Adhaeribacter rhizoryzae</name>
    <dbReference type="NCBI Taxonomy" id="2607907"/>
    <lineage>
        <taxon>Bacteria</taxon>
        <taxon>Pseudomonadati</taxon>
        <taxon>Bacteroidota</taxon>
        <taxon>Cytophagia</taxon>
        <taxon>Cytophagales</taxon>
        <taxon>Hymenobacteraceae</taxon>
        <taxon>Adhaeribacter</taxon>
    </lineage>
</organism>
<reference evidence="3 4" key="1">
    <citation type="submission" date="2019-09" db="EMBL/GenBank/DDBJ databases">
        <title>Genome sequence and assembly of Adhaeribacter sp.</title>
        <authorList>
            <person name="Chhetri G."/>
        </authorList>
    </citation>
    <scope>NUCLEOTIDE SEQUENCE [LARGE SCALE GENOMIC DNA]</scope>
    <source>
        <strain evidence="3 4">DK36</strain>
    </source>
</reference>
<gene>
    <name evidence="3" type="ORF">F0145_17175</name>
</gene>
<evidence type="ECO:0000313" key="3">
    <source>
        <dbReference type="EMBL" id="KAA5543372.1"/>
    </source>
</evidence>
<keyword evidence="4" id="KW-1185">Reference proteome</keyword>
<dbReference type="AlphaFoldDB" id="A0A5M6DAP9"/>
<accession>A0A5M6DAP9</accession>
<dbReference type="Pfam" id="PF12158">
    <property type="entry name" value="DUF3592"/>
    <property type="match status" value="1"/>
</dbReference>
<proteinExistence type="predicted"/>
<feature type="transmembrane region" description="Helical" evidence="1">
    <location>
        <begin position="6"/>
        <end position="22"/>
    </location>
</feature>
<evidence type="ECO:0000256" key="1">
    <source>
        <dbReference type="SAM" id="Phobius"/>
    </source>
</evidence>
<sequence>MITEIILTILGVCFIIGGLIKIRDNNYLKSSGIKVKGIVYSLEQRKNLYYPIVRFRTKEDIWITKELGIGSNPSHYPEGTQVDLIYNPENPEIVDLDSYTSLILAPRLFVIIGTGLIAYIFLSLFDMI</sequence>
<evidence type="ECO:0000313" key="4">
    <source>
        <dbReference type="Proteomes" id="UP000323426"/>
    </source>
</evidence>
<dbReference type="Proteomes" id="UP000323426">
    <property type="component" value="Unassembled WGS sequence"/>
</dbReference>
<feature type="domain" description="DUF3592" evidence="2">
    <location>
        <begin position="47"/>
        <end position="98"/>
    </location>
</feature>
<dbReference type="RefSeq" id="WP_150090169.1">
    <property type="nucleotide sequence ID" value="NZ_VWSF01000014.1"/>
</dbReference>
<feature type="transmembrane region" description="Helical" evidence="1">
    <location>
        <begin position="108"/>
        <end position="125"/>
    </location>
</feature>
<keyword evidence="1" id="KW-1133">Transmembrane helix</keyword>
<protein>
    <submittedName>
        <fullName evidence="3">DUF3592 domain-containing protein</fullName>
    </submittedName>
</protein>
<keyword evidence="1" id="KW-0812">Transmembrane</keyword>
<dbReference type="InterPro" id="IPR021994">
    <property type="entry name" value="DUF3592"/>
</dbReference>